<proteinExistence type="inferred from homology"/>
<evidence type="ECO:0000256" key="8">
    <source>
        <dbReference type="ARBA" id="ARBA00049244"/>
    </source>
</evidence>
<dbReference type="EMBL" id="QFGA01000001">
    <property type="protein sequence ID" value="TEB07241.1"/>
    <property type="molecule type" value="Genomic_DNA"/>
</dbReference>
<keyword evidence="5" id="KW-0235">DNA replication</keyword>
<feature type="region of interest" description="Disordered" evidence="9">
    <location>
        <begin position="97"/>
        <end position="116"/>
    </location>
</feature>
<keyword evidence="3" id="KW-0808">Transferase</keyword>
<dbReference type="PANTHER" id="PTHR34388:SF1">
    <property type="entry name" value="DNA POLYMERASE III SUBUNIT DELTA"/>
    <property type="match status" value="1"/>
</dbReference>
<dbReference type="Gene3D" id="3.40.50.300">
    <property type="entry name" value="P-loop containing nucleotide triphosphate hydrolases"/>
    <property type="match status" value="1"/>
</dbReference>
<comment type="caution">
    <text evidence="12">The sequence shown here is derived from an EMBL/GenBank/DDBJ whole genome shotgun (WGS) entry which is preliminary data.</text>
</comment>
<comment type="catalytic activity">
    <reaction evidence="8">
        <text>DNA(n) + a 2'-deoxyribonucleoside 5'-triphosphate = DNA(n+1) + diphosphate</text>
        <dbReference type="Rhea" id="RHEA:22508"/>
        <dbReference type="Rhea" id="RHEA-COMP:17339"/>
        <dbReference type="Rhea" id="RHEA-COMP:17340"/>
        <dbReference type="ChEBI" id="CHEBI:33019"/>
        <dbReference type="ChEBI" id="CHEBI:61560"/>
        <dbReference type="ChEBI" id="CHEBI:173112"/>
        <dbReference type="EC" id="2.7.7.7"/>
    </reaction>
</comment>
<evidence type="ECO:0000259" key="10">
    <source>
        <dbReference type="Pfam" id="PF06144"/>
    </source>
</evidence>
<dbReference type="Pfam" id="PF06144">
    <property type="entry name" value="DNA_pol3_delta"/>
    <property type="match status" value="1"/>
</dbReference>
<evidence type="ECO:0000256" key="6">
    <source>
        <dbReference type="ARBA" id="ARBA00022932"/>
    </source>
</evidence>
<dbReference type="InterPro" id="IPR027417">
    <property type="entry name" value="P-loop_NTPase"/>
</dbReference>
<keyword evidence="6" id="KW-0239">DNA-directed DNA polymerase</keyword>
<dbReference type="PANTHER" id="PTHR34388">
    <property type="entry name" value="DNA POLYMERASE III SUBUNIT DELTA"/>
    <property type="match status" value="1"/>
</dbReference>
<dbReference type="GO" id="GO:0009360">
    <property type="term" value="C:DNA polymerase III complex"/>
    <property type="evidence" value="ECO:0007669"/>
    <property type="project" value="InterPro"/>
</dbReference>
<dbReference type="RefSeq" id="WP_190239191.1">
    <property type="nucleotide sequence ID" value="NZ_QFGA01000001.1"/>
</dbReference>
<evidence type="ECO:0000256" key="5">
    <source>
        <dbReference type="ARBA" id="ARBA00022705"/>
    </source>
</evidence>
<comment type="similarity">
    <text evidence="7">Belongs to the DNA polymerase HolA subunit family.</text>
</comment>
<evidence type="ECO:0000256" key="9">
    <source>
        <dbReference type="SAM" id="MobiDB-lite"/>
    </source>
</evidence>
<accession>A0A4Y7REN8</accession>
<reference evidence="12 13" key="1">
    <citation type="journal article" date="2018" name="Environ. Microbiol.">
        <title>Novel energy conservation strategies and behaviour of Pelotomaculum schinkii driving syntrophic propionate catabolism.</title>
        <authorList>
            <person name="Hidalgo-Ahumada C.A.P."/>
            <person name="Nobu M.K."/>
            <person name="Narihiro T."/>
            <person name="Tamaki H."/>
            <person name="Liu W.T."/>
            <person name="Kamagata Y."/>
            <person name="Stams A.J.M."/>
            <person name="Imachi H."/>
            <person name="Sousa D.Z."/>
        </authorList>
    </citation>
    <scope>NUCLEOTIDE SEQUENCE [LARGE SCALE GENOMIC DNA]</scope>
    <source>
        <strain evidence="12 13">HH</strain>
    </source>
</reference>
<dbReference type="InterPro" id="IPR008921">
    <property type="entry name" value="DNA_pol3_clamp-load_cplx_C"/>
</dbReference>
<dbReference type="EC" id="2.7.7.7" evidence="1"/>
<evidence type="ECO:0000256" key="1">
    <source>
        <dbReference type="ARBA" id="ARBA00012417"/>
    </source>
</evidence>
<dbReference type="Proteomes" id="UP000298324">
    <property type="component" value="Unassembled WGS sequence"/>
</dbReference>
<gene>
    <name evidence="12" type="ORF">Psch_00788</name>
</gene>
<sequence length="357" mass="39307">MSRGAVNPFMEFDASLKRGVVAPVYLFYGEETYLRDLALARLKEHFEQGGQAGLDVDLIEGEATDPAEVAARAETLPFFAARRLVVVKNPSFFKASKRGEETGEGEGPKPSGRETPLLQYIKDPSPSTCLVFSTGENVDKRKRLFQAIKKYGREMEFVYLSPGDLSRWVTKRAGQGGRRFAPGAANALLNAAGPSLQALSLEIEKLIHYTAGRDAITTEEVHLLCPPRLEENIFAVVDAVGNRRCREALAGIKDMLAAKEPPLKILSMIARQFRILLMVRDLNERGCPAREIPERLKIHPFAAKKAAAQSRNFSKPLLTGALAALSELDVGVKTGKMEFYPAMETFLLTLSGRRKSG</sequence>
<feature type="domain" description="DNA polymerase III delta N-terminal" evidence="10">
    <location>
        <begin position="25"/>
        <end position="153"/>
    </location>
</feature>
<dbReference type="InterPro" id="IPR010372">
    <property type="entry name" value="DNA_pol3_delta_N"/>
</dbReference>
<dbReference type="AlphaFoldDB" id="A0A4Y7REN8"/>
<dbReference type="Gene3D" id="1.20.272.10">
    <property type="match status" value="1"/>
</dbReference>
<dbReference type="InterPro" id="IPR005790">
    <property type="entry name" value="DNA_polIII_delta"/>
</dbReference>
<dbReference type="GO" id="GO:0003677">
    <property type="term" value="F:DNA binding"/>
    <property type="evidence" value="ECO:0007669"/>
    <property type="project" value="InterPro"/>
</dbReference>
<evidence type="ECO:0000256" key="4">
    <source>
        <dbReference type="ARBA" id="ARBA00022695"/>
    </source>
</evidence>
<dbReference type="Gene3D" id="1.10.8.60">
    <property type="match status" value="1"/>
</dbReference>
<keyword evidence="4" id="KW-0548">Nucleotidyltransferase</keyword>
<evidence type="ECO:0000259" key="11">
    <source>
        <dbReference type="Pfam" id="PF21694"/>
    </source>
</evidence>
<feature type="domain" description="DNA polymerase III delta subunit-like C-terminal" evidence="11">
    <location>
        <begin position="230"/>
        <end position="349"/>
    </location>
</feature>
<dbReference type="SUPFAM" id="SSF48019">
    <property type="entry name" value="post-AAA+ oligomerization domain-like"/>
    <property type="match status" value="1"/>
</dbReference>
<evidence type="ECO:0000256" key="3">
    <source>
        <dbReference type="ARBA" id="ARBA00022679"/>
    </source>
</evidence>
<organism evidence="12 13">
    <name type="scientific">Pelotomaculum schinkii</name>
    <dbReference type="NCBI Taxonomy" id="78350"/>
    <lineage>
        <taxon>Bacteria</taxon>
        <taxon>Bacillati</taxon>
        <taxon>Bacillota</taxon>
        <taxon>Clostridia</taxon>
        <taxon>Eubacteriales</taxon>
        <taxon>Desulfotomaculaceae</taxon>
        <taxon>Pelotomaculum</taxon>
    </lineage>
</organism>
<evidence type="ECO:0000313" key="13">
    <source>
        <dbReference type="Proteomes" id="UP000298324"/>
    </source>
</evidence>
<dbReference type="InterPro" id="IPR048466">
    <property type="entry name" value="DNA_pol3_delta-like_C"/>
</dbReference>
<dbReference type="SUPFAM" id="SSF52540">
    <property type="entry name" value="P-loop containing nucleoside triphosphate hydrolases"/>
    <property type="match status" value="1"/>
</dbReference>
<name>A0A4Y7REN8_9FIRM</name>
<evidence type="ECO:0000256" key="2">
    <source>
        <dbReference type="ARBA" id="ARBA00017703"/>
    </source>
</evidence>
<evidence type="ECO:0000256" key="7">
    <source>
        <dbReference type="ARBA" id="ARBA00034754"/>
    </source>
</evidence>
<protein>
    <recommendedName>
        <fullName evidence="2">DNA polymerase III subunit delta</fullName>
        <ecNumber evidence="1">2.7.7.7</ecNumber>
    </recommendedName>
</protein>
<dbReference type="GO" id="GO:0006261">
    <property type="term" value="P:DNA-templated DNA replication"/>
    <property type="evidence" value="ECO:0007669"/>
    <property type="project" value="TreeGrafter"/>
</dbReference>
<evidence type="ECO:0000313" key="12">
    <source>
        <dbReference type="EMBL" id="TEB07241.1"/>
    </source>
</evidence>
<dbReference type="Pfam" id="PF21694">
    <property type="entry name" value="DNA_pol3_delta_C"/>
    <property type="match status" value="1"/>
</dbReference>
<dbReference type="GO" id="GO:0003887">
    <property type="term" value="F:DNA-directed DNA polymerase activity"/>
    <property type="evidence" value="ECO:0007669"/>
    <property type="project" value="UniProtKB-KW"/>
</dbReference>
<keyword evidence="13" id="KW-1185">Reference proteome</keyword>
<dbReference type="NCBIfam" id="TIGR01128">
    <property type="entry name" value="holA"/>
    <property type="match status" value="1"/>
</dbReference>